<protein>
    <submittedName>
        <fullName evidence="1">Uncharacterized protein</fullName>
    </submittedName>
</protein>
<organism evidence="1 2">
    <name type="scientific">Clohesyomyces aquaticus</name>
    <dbReference type="NCBI Taxonomy" id="1231657"/>
    <lineage>
        <taxon>Eukaryota</taxon>
        <taxon>Fungi</taxon>
        <taxon>Dikarya</taxon>
        <taxon>Ascomycota</taxon>
        <taxon>Pezizomycotina</taxon>
        <taxon>Dothideomycetes</taxon>
        <taxon>Pleosporomycetidae</taxon>
        <taxon>Pleosporales</taxon>
        <taxon>Lindgomycetaceae</taxon>
        <taxon>Clohesyomyces</taxon>
    </lineage>
</organism>
<keyword evidence="2" id="KW-1185">Reference proteome</keyword>
<proteinExistence type="predicted"/>
<evidence type="ECO:0000313" key="2">
    <source>
        <dbReference type="Proteomes" id="UP000193144"/>
    </source>
</evidence>
<dbReference type="AlphaFoldDB" id="A0A1Y1ZVP3"/>
<dbReference type="EMBL" id="MCFA01000034">
    <property type="protein sequence ID" value="ORY14288.1"/>
    <property type="molecule type" value="Genomic_DNA"/>
</dbReference>
<accession>A0A1Y1ZVP3</accession>
<name>A0A1Y1ZVP3_9PLEO</name>
<evidence type="ECO:0000313" key="1">
    <source>
        <dbReference type="EMBL" id="ORY14288.1"/>
    </source>
</evidence>
<gene>
    <name evidence="1" type="ORF">BCR34DRAFT_237936</name>
</gene>
<sequence>MTKTESLDVMSREMGQKRVGKKDVVVWSRCWALRGGRGSEYSPKVCMGALCSEDLAGELGERGGRCENLGGQAGHCLISRWKVRPQNTGSVTCAGLTKQEPPQTGHPFIQRRALASKPARRIANRAVAGALVHAAPASARRESAPCHCSCWTRPLSPVCPLERVGRRAGTLL</sequence>
<dbReference type="Proteomes" id="UP000193144">
    <property type="component" value="Unassembled WGS sequence"/>
</dbReference>
<reference evidence="1 2" key="1">
    <citation type="submission" date="2016-07" db="EMBL/GenBank/DDBJ databases">
        <title>Pervasive Adenine N6-methylation of Active Genes in Fungi.</title>
        <authorList>
            <consortium name="DOE Joint Genome Institute"/>
            <person name="Mondo S.J."/>
            <person name="Dannebaum R.O."/>
            <person name="Kuo R.C."/>
            <person name="Labutti K."/>
            <person name="Haridas S."/>
            <person name="Kuo A."/>
            <person name="Salamov A."/>
            <person name="Ahrendt S.R."/>
            <person name="Lipzen A."/>
            <person name="Sullivan W."/>
            <person name="Andreopoulos W.B."/>
            <person name="Clum A."/>
            <person name="Lindquist E."/>
            <person name="Daum C."/>
            <person name="Ramamoorthy G.K."/>
            <person name="Gryganskyi A."/>
            <person name="Culley D."/>
            <person name="Magnuson J.K."/>
            <person name="James T.Y."/>
            <person name="O'Malley M.A."/>
            <person name="Stajich J.E."/>
            <person name="Spatafora J.W."/>
            <person name="Visel A."/>
            <person name="Grigoriev I.V."/>
        </authorList>
    </citation>
    <scope>NUCLEOTIDE SEQUENCE [LARGE SCALE GENOMIC DNA]</scope>
    <source>
        <strain evidence="1 2">CBS 115471</strain>
    </source>
</reference>
<comment type="caution">
    <text evidence="1">The sequence shown here is derived from an EMBL/GenBank/DDBJ whole genome shotgun (WGS) entry which is preliminary data.</text>
</comment>